<dbReference type="STRING" id="1798401.A2363_01660"/>
<evidence type="ECO:0008006" key="3">
    <source>
        <dbReference type="Google" id="ProtNLM"/>
    </source>
</evidence>
<proteinExistence type="predicted"/>
<accession>A0A1F6BG70</accession>
<dbReference type="Gene3D" id="3.40.50.150">
    <property type="entry name" value="Vaccinia Virus protein VP39"/>
    <property type="match status" value="1"/>
</dbReference>
<evidence type="ECO:0000313" key="1">
    <source>
        <dbReference type="EMBL" id="OGG35931.1"/>
    </source>
</evidence>
<dbReference type="Proteomes" id="UP000176186">
    <property type="component" value="Unassembled WGS sequence"/>
</dbReference>
<dbReference type="AlphaFoldDB" id="A0A1F6BG70"/>
<dbReference type="InterPro" id="IPR029063">
    <property type="entry name" value="SAM-dependent_MTases_sf"/>
</dbReference>
<organism evidence="1 2">
    <name type="scientific">Candidatus Gottesmanbacteria bacterium RIFOXYB1_FULL_47_11</name>
    <dbReference type="NCBI Taxonomy" id="1798401"/>
    <lineage>
        <taxon>Bacteria</taxon>
        <taxon>Candidatus Gottesmaniibacteriota</taxon>
    </lineage>
</organism>
<protein>
    <recommendedName>
        <fullName evidence="3">Crotonobetainyl-CoA--carnitine CoA-transferase</fullName>
    </recommendedName>
</protein>
<dbReference type="EMBL" id="MFKE01000003">
    <property type="protein sequence ID" value="OGG35931.1"/>
    <property type="molecule type" value="Genomic_DNA"/>
</dbReference>
<evidence type="ECO:0000313" key="2">
    <source>
        <dbReference type="Proteomes" id="UP000176186"/>
    </source>
</evidence>
<gene>
    <name evidence="1" type="ORF">A2363_01660</name>
</gene>
<comment type="caution">
    <text evidence="1">The sequence shown here is derived from an EMBL/GenBank/DDBJ whole genome shotgun (WGS) entry which is preliminary data.</text>
</comment>
<name>A0A1F6BG70_9BACT</name>
<reference evidence="1 2" key="1">
    <citation type="journal article" date="2016" name="Nat. Commun.">
        <title>Thousands of microbial genomes shed light on interconnected biogeochemical processes in an aquifer system.</title>
        <authorList>
            <person name="Anantharaman K."/>
            <person name="Brown C.T."/>
            <person name="Hug L.A."/>
            <person name="Sharon I."/>
            <person name="Castelle C.J."/>
            <person name="Probst A.J."/>
            <person name="Thomas B.C."/>
            <person name="Singh A."/>
            <person name="Wilkins M.J."/>
            <person name="Karaoz U."/>
            <person name="Brodie E.L."/>
            <person name="Williams K.H."/>
            <person name="Hubbard S.S."/>
            <person name="Banfield J.F."/>
        </authorList>
    </citation>
    <scope>NUCLEOTIDE SEQUENCE [LARGE SCALE GENOMIC DNA]</scope>
</reference>
<sequence length="245" mass="28308">MQILGNKDQIQNRERLIKLFHGTPLPDEHLMVNLGLYQRSSVVAKYFYLNELYEKILPIPGVIMEFGCWYGQTMVQLMALRAMLEPYNSLRKIIGFDTFTGYRGITKKDGTDTLIKNGQYGVPHEYYSYLTQLLDYHERENPMSHVKKYELVKGDAALTVKKYLKNNPQTVISLAYFDMQLYKPTKACLTAILPYCMKGSVIAMDELNAKEFPGETTALKEVVPLTKYPIYRSKFLPNRSYIVIT</sequence>